<protein>
    <recommendedName>
        <fullName evidence="5">Immunity protein</fullName>
    </recommendedName>
</protein>
<dbReference type="PATRIC" id="fig|294.192.peg.3406"/>
<dbReference type="AlphaFoldDB" id="A0A109LGA5"/>
<gene>
    <name evidence="2" type="ORF">C7A10_08020</name>
    <name evidence="1" type="ORF">PFLmoz3_03483</name>
</gene>
<dbReference type="Proteomes" id="UP000239731">
    <property type="component" value="Unassembled WGS sequence"/>
</dbReference>
<evidence type="ECO:0000313" key="2">
    <source>
        <dbReference type="EMBL" id="PRW93874.1"/>
    </source>
</evidence>
<name>A0A109LGA5_PSEFL</name>
<reference evidence="2 4" key="2">
    <citation type="submission" date="2018-03" db="EMBL/GenBank/DDBJ databases">
        <title>Blue discolouration in mozzarella cheese caused by Pseudomonas fluorescens.</title>
        <authorList>
            <person name="Chiesa F."/>
            <person name="Dalmasso A."/>
            <person name="Lomonaco S."/>
        </authorList>
    </citation>
    <scope>NUCLEOTIDE SEQUENCE [LARGE SCALE GENOMIC DNA]</scope>
    <source>
        <strain evidence="2 4">11293</strain>
    </source>
</reference>
<dbReference type="EMBL" id="LCYA01000083">
    <property type="protein sequence ID" value="KWV87018.1"/>
    <property type="molecule type" value="Genomic_DNA"/>
</dbReference>
<organism evidence="1 3">
    <name type="scientific">Pseudomonas fluorescens</name>
    <dbReference type="NCBI Taxonomy" id="294"/>
    <lineage>
        <taxon>Bacteria</taxon>
        <taxon>Pseudomonadati</taxon>
        <taxon>Pseudomonadota</taxon>
        <taxon>Gammaproteobacteria</taxon>
        <taxon>Pseudomonadales</taxon>
        <taxon>Pseudomonadaceae</taxon>
        <taxon>Pseudomonas</taxon>
    </lineage>
</organism>
<evidence type="ECO:0000313" key="4">
    <source>
        <dbReference type="Proteomes" id="UP000239731"/>
    </source>
</evidence>
<evidence type="ECO:0008006" key="5">
    <source>
        <dbReference type="Google" id="ProtNLM"/>
    </source>
</evidence>
<evidence type="ECO:0000313" key="1">
    <source>
        <dbReference type="EMBL" id="KWV87018.1"/>
    </source>
</evidence>
<dbReference type="RefSeq" id="WP_034126525.1">
    <property type="nucleotide sequence ID" value="NZ_JRXU01000018.1"/>
</dbReference>
<comment type="caution">
    <text evidence="1">The sequence shown here is derived from an EMBL/GenBank/DDBJ whole genome shotgun (WGS) entry which is preliminary data.</text>
</comment>
<accession>A0A109LGA5</accession>
<reference evidence="1 3" key="1">
    <citation type="submission" date="2015-05" db="EMBL/GenBank/DDBJ databases">
        <title>A genomic and transcriptomic approach to investigate the blue pigment phenotype in Pseudomonas fluorescens.</title>
        <authorList>
            <person name="Andreani N.A."/>
            <person name="Cardazzo B."/>
        </authorList>
    </citation>
    <scope>NUCLEOTIDE SEQUENCE [LARGE SCALE GENOMIC DNA]</scope>
    <source>
        <strain evidence="1 3">Ps_22</strain>
    </source>
</reference>
<dbReference type="EMBL" id="PVUH01000004">
    <property type="protein sequence ID" value="PRW93874.1"/>
    <property type="molecule type" value="Genomic_DNA"/>
</dbReference>
<proteinExistence type="predicted"/>
<sequence>MSNINDIVNSESPRDVVLFIVRNKSISYPMLDRLYNRNGWVNIGNNLELLKLVHNMRLEGLIDNSDGGIKKGPNWKEPAFMAENKYTLE</sequence>
<dbReference type="Proteomes" id="UP000061348">
    <property type="component" value="Unassembled WGS sequence"/>
</dbReference>
<dbReference type="GeneID" id="86980398"/>
<evidence type="ECO:0000313" key="3">
    <source>
        <dbReference type="Proteomes" id="UP000061348"/>
    </source>
</evidence>